<reference evidence="1" key="2">
    <citation type="submission" date="2012-06" db="EMBL/GenBank/DDBJ databases">
        <authorList>
            <person name="Yu Y."/>
            <person name="Currie J."/>
            <person name="Lomeli R."/>
            <person name="Angelova A."/>
            <person name="Collura K."/>
            <person name="Wissotski M."/>
            <person name="Campos D."/>
            <person name="Kudrna D."/>
            <person name="Golser W."/>
            <person name="Ashely E."/>
            <person name="Descour A."/>
            <person name="Fernandes J."/>
            <person name="Soderlund C."/>
            <person name="Walbot V."/>
        </authorList>
    </citation>
    <scope>NUCLEOTIDE SEQUENCE</scope>
    <source>
        <strain evidence="1">B73</strain>
    </source>
</reference>
<reference evidence="1" key="1">
    <citation type="journal article" date="2009" name="PLoS Genet.">
        <title>Sequencing, mapping, and analysis of 27,455 maize full-length cDNAs.</title>
        <authorList>
            <person name="Soderlund C."/>
            <person name="Descour A."/>
            <person name="Kudrna D."/>
            <person name="Bomhoff M."/>
            <person name="Boyd L."/>
            <person name="Currie J."/>
            <person name="Angelova A."/>
            <person name="Collura K."/>
            <person name="Wissotski M."/>
            <person name="Ashley E."/>
            <person name="Morrow D."/>
            <person name="Fernandes J."/>
            <person name="Walbot V."/>
            <person name="Yu Y."/>
        </authorList>
    </citation>
    <scope>NUCLEOTIDE SEQUENCE</scope>
    <source>
        <strain evidence="1">B73</strain>
    </source>
</reference>
<protein>
    <submittedName>
        <fullName evidence="1">Uncharacterized protein</fullName>
    </submittedName>
</protein>
<sequence>MSSCSEAVLGHGLW</sequence>
<name>C0PA40_MAIZE</name>
<evidence type="ECO:0000313" key="1">
    <source>
        <dbReference type="EMBL" id="ACN31035.1"/>
    </source>
</evidence>
<accession>C0PA40</accession>
<proteinExistence type="evidence at transcript level"/>
<dbReference type="EMBL" id="BT065159">
    <property type="protein sequence ID" value="ACN31035.1"/>
    <property type="molecule type" value="mRNA"/>
</dbReference>
<organism evidence="1">
    <name type="scientific">Zea mays</name>
    <name type="common">Maize</name>
    <dbReference type="NCBI Taxonomy" id="4577"/>
    <lineage>
        <taxon>Eukaryota</taxon>
        <taxon>Viridiplantae</taxon>
        <taxon>Streptophyta</taxon>
        <taxon>Embryophyta</taxon>
        <taxon>Tracheophyta</taxon>
        <taxon>Spermatophyta</taxon>
        <taxon>Magnoliopsida</taxon>
        <taxon>Liliopsida</taxon>
        <taxon>Poales</taxon>
        <taxon>Poaceae</taxon>
        <taxon>PACMAD clade</taxon>
        <taxon>Panicoideae</taxon>
        <taxon>Andropogonodae</taxon>
        <taxon>Andropogoneae</taxon>
        <taxon>Tripsacinae</taxon>
        <taxon>Zea</taxon>
    </lineage>
</organism>